<evidence type="ECO:0000256" key="1">
    <source>
        <dbReference type="SAM" id="MobiDB-lite"/>
    </source>
</evidence>
<evidence type="ECO:0000256" key="2">
    <source>
        <dbReference type="SAM" id="Phobius"/>
    </source>
</evidence>
<organism evidence="3 4">
    <name type="scientific">Euplotes crassus</name>
    <dbReference type="NCBI Taxonomy" id="5936"/>
    <lineage>
        <taxon>Eukaryota</taxon>
        <taxon>Sar</taxon>
        <taxon>Alveolata</taxon>
        <taxon>Ciliophora</taxon>
        <taxon>Intramacronucleata</taxon>
        <taxon>Spirotrichea</taxon>
        <taxon>Hypotrichia</taxon>
        <taxon>Euplotida</taxon>
        <taxon>Euplotidae</taxon>
        <taxon>Moneuplotes</taxon>
    </lineage>
</organism>
<keyword evidence="2" id="KW-0812">Transmembrane</keyword>
<feature type="region of interest" description="Disordered" evidence="1">
    <location>
        <begin position="140"/>
        <end position="162"/>
    </location>
</feature>
<feature type="transmembrane region" description="Helical" evidence="2">
    <location>
        <begin position="51"/>
        <end position="74"/>
    </location>
</feature>
<keyword evidence="2" id="KW-1133">Transmembrane helix</keyword>
<proteinExistence type="predicted"/>
<keyword evidence="2" id="KW-0472">Membrane</keyword>
<protein>
    <submittedName>
        <fullName evidence="3">Uncharacterized protein</fullName>
    </submittedName>
</protein>
<dbReference type="Proteomes" id="UP001295684">
    <property type="component" value="Unassembled WGS sequence"/>
</dbReference>
<reference evidence="3" key="1">
    <citation type="submission" date="2023-07" db="EMBL/GenBank/DDBJ databases">
        <authorList>
            <consortium name="AG Swart"/>
            <person name="Singh M."/>
            <person name="Singh A."/>
            <person name="Seah K."/>
            <person name="Emmerich C."/>
        </authorList>
    </citation>
    <scope>NUCLEOTIDE SEQUENCE</scope>
    <source>
        <strain evidence="3">DP1</strain>
    </source>
</reference>
<accession>A0AAD1XXT3</accession>
<sequence length="162" mass="18374">MPKLKLHPTKTFVINVMVSLLVVSEVCVEARRRKSGRSGGDEEKGGSHSLVILVLGIAAFIILLLVACFFYVRYKRRVRIRKRKIQIASQNNLQVIPGQMIIPNNDLRADRVNISPLENTHDQIHLPPLINPSIRPNIPQLPPPTPYFQPPPQYPPKEHLQT</sequence>
<dbReference type="AlphaFoldDB" id="A0AAD1XXT3"/>
<evidence type="ECO:0000313" key="3">
    <source>
        <dbReference type="EMBL" id="CAI2380879.1"/>
    </source>
</evidence>
<feature type="compositionally biased region" description="Pro residues" evidence="1">
    <location>
        <begin position="140"/>
        <end position="155"/>
    </location>
</feature>
<comment type="caution">
    <text evidence="3">The sequence shown here is derived from an EMBL/GenBank/DDBJ whole genome shotgun (WGS) entry which is preliminary data.</text>
</comment>
<gene>
    <name evidence="3" type="ORF">ECRASSUSDP1_LOCUS22320</name>
</gene>
<keyword evidence="4" id="KW-1185">Reference proteome</keyword>
<dbReference type="EMBL" id="CAMPGE010022879">
    <property type="protein sequence ID" value="CAI2380879.1"/>
    <property type="molecule type" value="Genomic_DNA"/>
</dbReference>
<evidence type="ECO:0000313" key="4">
    <source>
        <dbReference type="Proteomes" id="UP001295684"/>
    </source>
</evidence>
<name>A0AAD1XXT3_EUPCR</name>